<keyword evidence="8" id="KW-0411">Iron-sulfur</keyword>
<dbReference type="PANTHER" id="PTHR43498">
    <property type="entry name" value="FERREDOXIN:COB-COM HETERODISULFIDE REDUCTASE SUBUNIT A"/>
    <property type="match status" value="1"/>
</dbReference>
<dbReference type="InterPro" id="IPR017900">
    <property type="entry name" value="4Fe4S_Fe_S_CS"/>
</dbReference>
<evidence type="ECO:0000256" key="4">
    <source>
        <dbReference type="ARBA" id="ARBA00022723"/>
    </source>
</evidence>
<dbReference type="PROSITE" id="PS00198">
    <property type="entry name" value="4FE4S_FER_1"/>
    <property type="match status" value="2"/>
</dbReference>
<keyword evidence="5" id="KW-0274">FAD</keyword>
<dbReference type="InterPro" id="IPR036188">
    <property type="entry name" value="FAD/NAD-bd_sf"/>
</dbReference>
<dbReference type="SUPFAM" id="SSF46548">
    <property type="entry name" value="alpha-helical ferredoxin"/>
    <property type="match status" value="2"/>
</dbReference>
<dbReference type="SUPFAM" id="SSF54862">
    <property type="entry name" value="4Fe-4S ferredoxins"/>
    <property type="match status" value="1"/>
</dbReference>
<dbReference type="GO" id="GO:0046872">
    <property type="term" value="F:metal ion binding"/>
    <property type="evidence" value="ECO:0007669"/>
    <property type="project" value="UniProtKB-KW"/>
</dbReference>
<dbReference type="PANTHER" id="PTHR43498:SF1">
    <property type="entry name" value="COB--COM HETERODISULFIDE REDUCTASE IRON-SULFUR SUBUNIT A"/>
    <property type="match status" value="1"/>
</dbReference>
<keyword evidence="7" id="KW-0408">Iron</keyword>
<dbReference type="Pfam" id="PF13237">
    <property type="entry name" value="Fer4_10"/>
    <property type="match status" value="1"/>
</dbReference>
<evidence type="ECO:0000256" key="6">
    <source>
        <dbReference type="ARBA" id="ARBA00023002"/>
    </source>
</evidence>
<reference evidence="11" key="1">
    <citation type="journal article" date="2020" name="mSystems">
        <title>Genome- and Community-Level Interaction Insights into Carbon Utilization and Element Cycling Functions of Hydrothermarchaeota in Hydrothermal Sediment.</title>
        <authorList>
            <person name="Zhou Z."/>
            <person name="Liu Y."/>
            <person name="Xu W."/>
            <person name="Pan J."/>
            <person name="Luo Z.H."/>
            <person name="Li M."/>
        </authorList>
    </citation>
    <scope>NUCLEOTIDE SEQUENCE [LARGE SCALE GENOMIC DNA]</scope>
    <source>
        <strain evidence="11">SpSt-767</strain>
    </source>
</reference>
<dbReference type="GO" id="GO:0016491">
    <property type="term" value="F:oxidoreductase activity"/>
    <property type="evidence" value="ECO:0007669"/>
    <property type="project" value="UniProtKB-KW"/>
</dbReference>
<dbReference type="Pfam" id="PF07992">
    <property type="entry name" value="Pyr_redox_2"/>
    <property type="match status" value="3"/>
</dbReference>
<feature type="domain" description="4Fe-4S ferredoxin-type" evidence="10">
    <location>
        <begin position="635"/>
        <end position="665"/>
    </location>
</feature>
<comment type="cofactor">
    <cofactor evidence="1">
        <name>FAD</name>
        <dbReference type="ChEBI" id="CHEBI:57692"/>
    </cofactor>
</comment>
<feature type="domain" description="4Fe-4S ferredoxin-type" evidence="10">
    <location>
        <begin position="119"/>
        <end position="149"/>
    </location>
</feature>
<evidence type="ECO:0000256" key="1">
    <source>
        <dbReference type="ARBA" id="ARBA00001974"/>
    </source>
</evidence>
<keyword evidence="3" id="KW-0004">4Fe-4S</keyword>
<keyword evidence="6" id="KW-0560">Oxidoreductase</keyword>
<evidence type="ECO:0000256" key="7">
    <source>
        <dbReference type="ARBA" id="ARBA00023004"/>
    </source>
</evidence>
<dbReference type="Gene3D" id="1.10.1060.10">
    <property type="entry name" value="Alpha-helical ferredoxin"/>
    <property type="match status" value="1"/>
</dbReference>
<sequence>MNKNSNISTPSAQNPAPNENPAPKTGSVMVVGGGIAGMQASLDAAAAGFKVYLVERDISIGGVMAQLDKTFPTNDCSTCLISPKLIEVARHPDIEILTQAEIEKLEGEAGRFTVTLKREPRYIDPAKCNACGACAEACPVSLPSTFDEGLGKRPAAYRHFPQAVPSTYAIKKFDRAPCTLTCPAEINVQGYIQLIKVGKYKEAVQLIMERLPLPGVLGRICPHPCESACRRGELDEPLAICNLKRFAADQVDLESLAMPETETRSERVAIIGSGPAGLACAYHLVRRGYRPTIFEALPKAGGMLRVGIPDYRLPKEVLNREIDHIVRLGVELRTNTALGRDFTLDELFDQGYQAVFLGIGCHLGRALGIPGEEAPGVIQGVEFLRRHNLGEPLTVGKRVAVIGGGNVAIDVACTAKRLGAEVTIVYRRTREEMPAFTHEIEQAMCEGVEVLFLAAPIEVLTDQEGAVRALRCQKMALGEPDSSGRRQPVPVPGAEFELPVDMVVPAIGQEAARGLLEACGLKLTRNGSVEVDEVTYQTSRAGVFAAGDVHTGPWIAIEAVGGGIEAAESIDRYLRGVDLAEGRVLGHEAHQRWRDLPKDEAGQPREAMASLPPEYSCSCFVEIAQGYTADQAQREAARCLNCGGCSECMQCVAACQAGAIDHQQRPSTETVEVGALILAPGFRPFDARLKPEYGYGRYPNVITSLEFERLLSATGPCAGHVRRPSDGADPQKIAWIQCLGSRDASIGREYCSYVCCMYAAKQAVIAKEHDHRVEPTIFFIDFRAQGKGFDRYYERARDVHGVRLIRAMISRVTEDPQTKNLELTYVDEEGRIQTDTFDLVVLSVGLSPHPSTRKLAHACGIATDTWGFVQSPPFWQVETSRPGIYTCGVYQSPKDIPETVAQASAAAGAAAALLGEARGTLLSKEEFPPERDINNEEPRIGVFVCHCGINIAGVVDVAKVADYARTLPGVVYADHLTFTCSTDSLEAMRQVIEEQKLNRVVVASCSPRTHEPLFQDNLRKAGLNKYLFEMANIRDQDSWVHQGDPEAATAKAQQLVRMAVGRAALLEPLREIPFPVKQQALVLGGGLAGLVAALTIADAGYKVYLPDIQERLGGSLAGKKHYTLEGHKIRPFMDELVRRVEEHPNIRWWPNARMTSFTGNVGNFKSRLEFPEDKWEIQYGAAVIASGAVEYQPTEYLYGEDSRVMTQIELEDLLEEKPDFLGDAPTVTMIQCVGSRSPEHPYCSRVCCGYAVQNAIKIKELRPRAQVFILYRDIRTYGLKELFYKKARDLGVQFIRFEPEAKPEVTATADGLKVVVFDQNLKMPITLTADYLALSAAIRPHPVSREIARMFKLPLDADGFFMEAHQKLRPLDFAASGIFVCGLAHSPKYVEESIAQAQGAAARVMGILAKEQMYVGGAVAQVDPKKCVICLTCLRTCPYGVPRIDHAEGVATIDPAACQGCGSCASACPRKAIEVRHHRDRQFIAKISAIEVEPVADDEAAS</sequence>
<evidence type="ECO:0000259" key="10">
    <source>
        <dbReference type="PROSITE" id="PS51379"/>
    </source>
</evidence>
<dbReference type="InterPro" id="IPR028261">
    <property type="entry name" value="DPD_II"/>
</dbReference>
<dbReference type="Pfam" id="PF12831">
    <property type="entry name" value="FAD_oxidored"/>
    <property type="match status" value="1"/>
</dbReference>
<accession>A0A7V6A5B5</accession>
<proteinExistence type="inferred from homology"/>
<gene>
    <name evidence="11" type="ORF">ENV52_12780</name>
</gene>
<dbReference type="InterPro" id="IPR009051">
    <property type="entry name" value="Helical_ferredxn"/>
</dbReference>
<evidence type="ECO:0000256" key="3">
    <source>
        <dbReference type="ARBA" id="ARBA00022485"/>
    </source>
</evidence>
<protein>
    <submittedName>
        <fullName evidence="11">FAD-dependent oxidoreductase</fullName>
    </submittedName>
</protein>
<feature type="domain" description="4Fe-4S ferredoxin-type" evidence="10">
    <location>
        <begin position="1449"/>
        <end position="1478"/>
    </location>
</feature>
<dbReference type="GO" id="GO:0051539">
    <property type="term" value="F:4 iron, 4 sulfur cluster binding"/>
    <property type="evidence" value="ECO:0007669"/>
    <property type="project" value="UniProtKB-KW"/>
</dbReference>
<evidence type="ECO:0000256" key="2">
    <source>
        <dbReference type="ARBA" id="ARBA00006561"/>
    </source>
</evidence>
<feature type="region of interest" description="Disordered" evidence="9">
    <location>
        <begin position="1"/>
        <end position="25"/>
    </location>
</feature>
<dbReference type="Pfam" id="PF14691">
    <property type="entry name" value="Fer4_20"/>
    <property type="match status" value="1"/>
</dbReference>
<dbReference type="SUPFAM" id="SSF51971">
    <property type="entry name" value="Nucleotide-binding domain"/>
    <property type="match status" value="2"/>
</dbReference>
<dbReference type="Gene3D" id="3.30.70.20">
    <property type="match status" value="3"/>
</dbReference>
<comment type="similarity">
    <text evidence="2">Belongs to the HdrA family.</text>
</comment>
<dbReference type="InterPro" id="IPR017896">
    <property type="entry name" value="4Fe4S_Fe-S-bd"/>
</dbReference>
<dbReference type="Pfam" id="PF00037">
    <property type="entry name" value="Fer4"/>
    <property type="match status" value="1"/>
</dbReference>
<dbReference type="InterPro" id="IPR039650">
    <property type="entry name" value="HdrA-like"/>
</dbReference>
<evidence type="ECO:0000313" key="11">
    <source>
        <dbReference type="EMBL" id="HHS30562.1"/>
    </source>
</evidence>
<comment type="caution">
    <text evidence="11">The sequence shown here is derived from an EMBL/GenBank/DDBJ whole genome shotgun (WGS) entry which is preliminary data.</text>
</comment>
<evidence type="ECO:0000256" key="9">
    <source>
        <dbReference type="SAM" id="MobiDB-lite"/>
    </source>
</evidence>
<dbReference type="PRINTS" id="PR00419">
    <property type="entry name" value="ADXRDTASE"/>
</dbReference>
<evidence type="ECO:0000256" key="8">
    <source>
        <dbReference type="ARBA" id="ARBA00023014"/>
    </source>
</evidence>
<dbReference type="Gene3D" id="3.40.50.720">
    <property type="entry name" value="NAD(P)-binding Rossmann-like Domain"/>
    <property type="match status" value="1"/>
</dbReference>
<feature type="domain" description="4Fe-4S ferredoxin-type" evidence="10">
    <location>
        <begin position="1418"/>
        <end position="1447"/>
    </location>
</feature>
<dbReference type="PROSITE" id="PS51379">
    <property type="entry name" value="4FE4S_FER_2"/>
    <property type="match status" value="4"/>
</dbReference>
<keyword evidence="4" id="KW-0479">Metal-binding</keyword>
<evidence type="ECO:0000256" key="5">
    <source>
        <dbReference type="ARBA" id="ARBA00022827"/>
    </source>
</evidence>
<dbReference type="Gene3D" id="3.50.50.60">
    <property type="entry name" value="FAD/NAD(P)-binding domain"/>
    <property type="match status" value="3"/>
</dbReference>
<organism evidence="11">
    <name type="scientific">Desulfobacca acetoxidans</name>
    <dbReference type="NCBI Taxonomy" id="60893"/>
    <lineage>
        <taxon>Bacteria</taxon>
        <taxon>Pseudomonadati</taxon>
        <taxon>Thermodesulfobacteriota</taxon>
        <taxon>Desulfobaccia</taxon>
        <taxon>Desulfobaccales</taxon>
        <taxon>Desulfobaccaceae</taxon>
        <taxon>Desulfobacca</taxon>
    </lineage>
</organism>
<dbReference type="EMBL" id="DTGR01000200">
    <property type="protein sequence ID" value="HHS30562.1"/>
    <property type="molecule type" value="Genomic_DNA"/>
</dbReference>
<dbReference type="SUPFAM" id="SSF51905">
    <property type="entry name" value="FAD/NAD(P)-binding domain"/>
    <property type="match status" value="3"/>
</dbReference>
<feature type="compositionally biased region" description="Low complexity" evidence="9">
    <location>
        <begin position="10"/>
        <end position="23"/>
    </location>
</feature>
<name>A0A7V6A5B5_9BACT</name>
<dbReference type="NCBIfam" id="NF009410">
    <property type="entry name" value="PRK12771.1"/>
    <property type="match status" value="1"/>
</dbReference>
<keyword evidence="5" id="KW-0285">Flavoprotein</keyword>
<dbReference type="InterPro" id="IPR023753">
    <property type="entry name" value="FAD/NAD-binding_dom"/>
</dbReference>